<dbReference type="InterPro" id="IPR024079">
    <property type="entry name" value="MetalloPept_cat_dom_sf"/>
</dbReference>
<dbReference type="AlphaFoldDB" id="A0AAC8UU94"/>
<keyword evidence="1" id="KW-0645">Protease</keyword>
<evidence type="ECO:0000259" key="6">
    <source>
        <dbReference type="Pfam" id="PF00413"/>
    </source>
</evidence>
<reference evidence="7 8" key="1">
    <citation type="submission" date="2015-07" db="EMBL/GenBank/DDBJ databases">
        <title>Lactobacillus korensis/26-25/ whole genome sequencing.</title>
        <authorList>
            <person name="Kim M.K."/>
            <person name="Im W.-T."/>
            <person name="Srinivasan S."/>
            <person name="Lee J.-J."/>
        </authorList>
    </citation>
    <scope>NUCLEOTIDE SEQUENCE [LARGE SCALE GENOMIC DNA]</scope>
    <source>
        <strain evidence="7 8">26-25</strain>
    </source>
</reference>
<evidence type="ECO:0000256" key="1">
    <source>
        <dbReference type="ARBA" id="ARBA00022670"/>
    </source>
</evidence>
<keyword evidence="5" id="KW-0482">Metalloprotease</keyword>
<proteinExistence type="predicted"/>
<dbReference type="GO" id="GO:0008270">
    <property type="term" value="F:zinc ion binding"/>
    <property type="evidence" value="ECO:0007669"/>
    <property type="project" value="InterPro"/>
</dbReference>
<dbReference type="GO" id="GO:0004222">
    <property type="term" value="F:metalloendopeptidase activity"/>
    <property type="evidence" value="ECO:0007669"/>
    <property type="project" value="InterPro"/>
</dbReference>
<dbReference type="EMBL" id="CP012033">
    <property type="protein sequence ID" value="AKP63544.1"/>
    <property type="molecule type" value="Genomic_DNA"/>
</dbReference>
<keyword evidence="8" id="KW-1185">Reference proteome</keyword>
<protein>
    <recommendedName>
        <fullName evidence="6">Peptidase M10 metallopeptidase domain-containing protein</fullName>
    </recommendedName>
</protein>
<keyword evidence="4" id="KW-0862">Zinc</keyword>
<accession>A0AAC8UU94</accession>
<keyword evidence="3" id="KW-0378">Hydrolase</keyword>
<dbReference type="GO" id="GO:0006508">
    <property type="term" value="P:proteolysis"/>
    <property type="evidence" value="ECO:0007669"/>
    <property type="project" value="UniProtKB-KW"/>
</dbReference>
<evidence type="ECO:0000256" key="2">
    <source>
        <dbReference type="ARBA" id="ARBA00022723"/>
    </source>
</evidence>
<dbReference type="GO" id="GO:0031012">
    <property type="term" value="C:extracellular matrix"/>
    <property type="evidence" value="ECO:0007669"/>
    <property type="project" value="InterPro"/>
</dbReference>
<dbReference type="RefSeq" id="WP_048731895.1">
    <property type="nucleotide sequence ID" value="NZ_CP012033.1"/>
</dbReference>
<dbReference type="Gene3D" id="3.40.390.10">
    <property type="entry name" value="Collagenase (Catalytic Domain)"/>
    <property type="match status" value="1"/>
</dbReference>
<evidence type="ECO:0000256" key="4">
    <source>
        <dbReference type="ARBA" id="ARBA00022833"/>
    </source>
</evidence>
<gene>
    <name evidence="7" type="ORF">ABN16_00010</name>
</gene>
<evidence type="ECO:0000313" key="8">
    <source>
        <dbReference type="Proteomes" id="UP000036000"/>
    </source>
</evidence>
<name>A0AAC8UU94_9LACO</name>
<keyword evidence="2" id="KW-0479">Metal-binding</keyword>
<dbReference type="SUPFAM" id="SSF55486">
    <property type="entry name" value="Metalloproteases ('zincins'), catalytic domain"/>
    <property type="match status" value="1"/>
</dbReference>
<dbReference type="PANTHER" id="PTHR10201:SF323">
    <property type="entry name" value="MATRIX METALLOPROTEINASE-21"/>
    <property type="match status" value="1"/>
</dbReference>
<organism evidence="7 8">
    <name type="scientific">Levilactobacillus koreensis</name>
    <dbReference type="NCBI Taxonomy" id="637971"/>
    <lineage>
        <taxon>Bacteria</taxon>
        <taxon>Bacillati</taxon>
        <taxon>Bacillota</taxon>
        <taxon>Bacilli</taxon>
        <taxon>Lactobacillales</taxon>
        <taxon>Lactobacillaceae</taxon>
        <taxon>Levilactobacillus</taxon>
    </lineage>
</organism>
<dbReference type="PANTHER" id="PTHR10201">
    <property type="entry name" value="MATRIX METALLOPROTEINASE"/>
    <property type="match status" value="1"/>
</dbReference>
<dbReference type="KEGG" id="lko:ABN16_00010"/>
<feature type="domain" description="Peptidase M10 metallopeptidase" evidence="6">
    <location>
        <begin position="165"/>
        <end position="210"/>
    </location>
</feature>
<evidence type="ECO:0000313" key="7">
    <source>
        <dbReference type="EMBL" id="AKP63544.1"/>
    </source>
</evidence>
<evidence type="ECO:0000256" key="5">
    <source>
        <dbReference type="ARBA" id="ARBA00023049"/>
    </source>
</evidence>
<dbReference type="Proteomes" id="UP000036000">
    <property type="component" value="Chromosome"/>
</dbReference>
<sequence length="215" mass="23569">MRKRWGLLLVVLGCLVWVGIWGNGIQTLKTSSAGVAKAAGIHLPLVGRRESAHATPIESIVQPKSLQRTYYYHFAKGVDPDFKPLFDKAIAVYNETGIVNLVVGKPTTFQNGLTFFIYEKEMPRANFLELGEGGPEIKHGLSYRTPSLNLARAGLNVTYPAGQETSVAIHEIGHALGLDHSKDRSSVMYPIDQGHTKLSPGDIKALKLIYTGQMQ</sequence>
<dbReference type="Pfam" id="PF00413">
    <property type="entry name" value="Peptidase_M10"/>
    <property type="match status" value="1"/>
</dbReference>
<evidence type="ECO:0000256" key="3">
    <source>
        <dbReference type="ARBA" id="ARBA00022801"/>
    </source>
</evidence>
<dbReference type="InterPro" id="IPR001818">
    <property type="entry name" value="Pept_M10_metallopeptidase"/>
</dbReference>